<dbReference type="EMBL" id="BSXG01000087">
    <property type="protein sequence ID" value="GME39313.1"/>
    <property type="molecule type" value="Genomic_DNA"/>
</dbReference>
<dbReference type="Proteomes" id="UP001165186">
    <property type="component" value="Unassembled WGS sequence"/>
</dbReference>
<evidence type="ECO:0000313" key="1">
    <source>
        <dbReference type="EMBL" id="GME39313.1"/>
    </source>
</evidence>
<accession>A0ACB5SG46</accession>
<sequence length="2033" mass="218240">MAATTPTSAARLHLVSAGVKCALDVDSSQLAVLAGHGDAFINTLNGDDNAPSSSAELALRFIAYLESANATIPALTAALSALETQFLTTTDIHTLALSSPAGVQQGRALLRSYYDALSRCSKQPVATPSALLQASAASKAHPFLVFGGQGAANPACFQELRGLISTYSPLLRTLLSTASPELSSLSRSSATHGFYAGRELDLDAWLANPDVVPDADFLASAAVSFPIIGLVGLAHYCITCQVLGKTPGELRALLRGVTGHSQGLVVAAAVAQCATWDDFYAAARDTVRLLFWIGFESHIAAPRSSLPEADIKDSIENGEGRPGLMLSVRGLRKPEVQKLVDQCNAQLPENAHVYIALQNTQENFTVVGPTRSLRGVCLHVRPLQAQEGVDQSRVPYSKRKKTIRTSFLPISAPFHSPYLAQAATRIKEHAASCSFSTASMAVPVYHTKDGQDLRSITGRSATEILVDAVARDFVDWPASLELPGASHIIALASGRLGDVVDTVKQGEGVIVINAATISAPDPAKSTKVDLFATQLPAEKLSASSWSELYRPRLVKSETGEVQLDTKLSRVLGAPPVFTAGMTPTTVHWDFVAAVMNAGYHIEMAGGGYFSPKMMADAVGKVAQSVPRGRGITVNLIYATPEAIRWQISLLGDLQRKGVPIDGLTIGAGVPSPDIASGYITSLGLKHIGFKPGSIDAIKQTLAIADAHPQFPVILQWTGGRGGGHHSYEDFHEPLLELYPEIRRRGNVVLVAGSGFGDADGTYPYLTGEWARAYGRAAMPFDGVLLGSRMMVAREAHTSPASRELIVSAAGLADEADWDKTYDRPAGGVLTVQSEMGQPIHKLATRGVRLWAQLDKTVFSLPRAQRPAALEKQRASLISRLNADFAKPWFGVDGAGHAADLADMTYARVVSRLLELTYLPHRADFIDSSYAALLRDVAQRALDRLSPGSALQAGDTAALVAAAGDFGAVCPGAETRSLHPEDERWFVKRCKSRVMKPVNFIPALDEDFEFFFKKDSLWQSENVDAVVGQDAGRVCILQSPVSVRYSLRADESAKDILDGITGGLVEKVKKAFYANDDANVPLADVTSATASAPTESDEVLAGVQIEVTGPSTKIYQAVNGKTPAPNAWLGFMAEQTSGWMRRLFADSYVVQGHVRMANPFRRILQLRSGEKLALDQEKSTITVTSANTGRVLYSILMDGSRLHATLWAPSGDAESPDVDFALDFSYIPAKHCCFFADADAHIDNVKAFYGRLWLPSTDIQEKTVRSIFTGPERVVSEQLIRDLAFSVHSALPDLELSIPASGNVPLDLCIVLAWEPLVAPLILPEVRGDILRLVHLSNKFEYLSSAKLKVGDAVSASSTVQSVTIEDPGKSVVVRAVISRAGVPLVAVTSEFLFKGAFSDFATTFKQTSHSPFQLRPGTAIDDAVLKAQSWLKLDDPAAELVNRTLTFELQSEVSWKDKATFSKLTTTGNVYAQSTGGISSRIGTVVYEATNCRGDPVLDYLTRKGVPVGGAVPLKTPGWIDDNTSKEFRVPKTNERYAVLSRDNNPIHVSPVFASYAGLPGTITHGMYTSALVRAVLQHLAADADVTRFHSYKTSFVGMVLPGDTLRVEFSHVAMASGRMVMKVTARNAETDNTVLEGEAEIEQPPTAYIFTGQGSQGVGMGMALYNESTVARTVWDDVDRTLRDLYGWSILDIVRTNPKTLTINFGGIRGRRIRENYLALTIEKVLPDGTSVTEPMLKDLSPDSPSYTFYEPRGLLFSTQFAQPAILLQEMATFLDMRARGVVQEGAMFAGHSLGEYGALAALAEFLSVETLVKVIFYRGLTMQVAMERDQFGRTEYGMAAANPGRVGKWFNDTMLKDVVGMIAKSSGSLLEIVNLNVEGEQYVCAGKLENLHALSTTLTALSRTGPPGPDAASTRAALQALADQHVAAAAALPRPIDPQRGAATIPLNGIDVPFHSSHLLGGVRPYRNFLARSIAAADVAPERLVGRYVPNVTASPFALDEAYVRGVQACTGSEVLARVLEAGVGVGVGAA</sequence>
<keyword evidence="2" id="KW-1185">Reference proteome</keyword>
<protein>
    <submittedName>
        <fullName evidence="1">Fatty acid synthase beta subunit dehydratase</fullName>
    </submittedName>
</protein>
<evidence type="ECO:0000313" key="2">
    <source>
        <dbReference type="Proteomes" id="UP001165186"/>
    </source>
</evidence>
<proteinExistence type="predicted"/>
<reference evidence="1" key="1">
    <citation type="submission" date="2024-09" db="EMBL/GenBank/DDBJ databases">
        <title>Draft Genome Sequences of Neofusicoccum parvum.</title>
        <authorList>
            <person name="Ashida A."/>
            <person name="Camagna M."/>
            <person name="Tanaka A."/>
            <person name="Takemoto D."/>
        </authorList>
    </citation>
    <scope>NUCLEOTIDE SEQUENCE</scope>
    <source>
        <strain evidence="1">PPO83</strain>
    </source>
</reference>
<organism evidence="1 2">
    <name type="scientific">Neofusicoccum parvum</name>
    <dbReference type="NCBI Taxonomy" id="310453"/>
    <lineage>
        <taxon>Eukaryota</taxon>
        <taxon>Fungi</taxon>
        <taxon>Dikarya</taxon>
        <taxon>Ascomycota</taxon>
        <taxon>Pezizomycotina</taxon>
        <taxon>Dothideomycetes</taxon>
        <taxon>Dothideomycetes incertae sedis</taxon>
        <taxon>Botryosphaeriales</taxon>
        <taxon>Botryosphaeriaceae</taxon>
        <taxon>Neofusicoccum</taxon>
    </lineage>
</organism>
<gene>
    <name evidence="1" type="primary">g7437</name>
    <name evidence="1" type="ORF">NpPPO83_00007437</name>
</gene>
<comment type="caution">
    <text evidence="1">The sequence shown here is derived from an EMBL/GenBank/DDBJ whole genome shotgun (WGS) entry which is preliminary data.</text>
</comment>
<name>A0ACB5SG46_9PEZI</name>